<feature type="signal peptide" evidence="1">
    <location>
        <begin position="1"/>
        <end position="17"/>
    </location>
</feature>
<organism evidence="3 4">
    <name type="scientific">Sorangium cellulosum</name>
    <name type="common">Polyangium cellulosum</name>
    <dbReference type="NCBI Taxonomy" id="56"/>
    <lineage>
        <taxon>Bacteria</taxon>
        <taxon>Pseudomonadati</taxon>
        <taxon>Myxococcota</taxon>
        <taxon>Polyangia</taxon>
        <taxon>Polyangiales</taxon>
        <taxon>Polyangiaceae</taxon>
        <taxon>Sorangium</taxon>
    </lineage>
</organism>
<keyword evidence="1" id="KW-0732">Signal</keyword>
<dbReference type="AlphaFoldDB" id="A0A4P2QPH5"/>
<proteinExistence type="predicted"/>
<dbReference type="InterPro" id="IPR023977">
    <property type="entry name" value="MbnP-like"/>
</dbReference>
<evidence type="ECO:0000313" key="4">
    <source>
        <dbReference type="Proteomes" id="UP000295497"/>
    </source>
</evidence>
<dbReference type="Pfam" id="PF20243">
    <property type="entry name" value="MbnP"/>
    <property type="match status" value="1"/>
</dbReference>
<accession>A0A4P2QPH5</accession>
<name>A0A4P2QPH5_SORCE</name>
<dbReference type="Proteomes" id="UP000295497">
    <property type="component" value="Chromosome"/>
</dbReference>
<dbReference type="EMBL" id="CP012672">
    <property type="protein sequence ID" value="AUX31403.1"/>
    <property type="molecule type" value="Genomic_DNA"/>
</dbReference>
<feature type="chain" id="PRO_5020685252" description="Copper-binding protein MbnP-like domain-containing protein" evidence="1">
    <location>
        <begin position="18"/>
        <end position="286"/>
    </location>
</feature>
<feature type="domain" description="Copper-binding protein MbnP-like" evidence="2">
    <location>
        <begin position="32"/>
        <end position="248"/>
    </location>
</feature>
<gene>
    <name evidence="3" type="ORF">SOCE836_035320</name>
</gene>
<dbReference type="InterPro" id="IPR046863">
    <property type="entry name" value="MbnP-like_dom"/>
</dbReference>
<evidence type="ECO:0000256" key="1">
    <source>
        <dbReference type="SAM" id="SignalP"/>
    </source>
</evidence>
<protein>
    <recommendedName>
        <fullName evidence="2">Copper-binding protein MbnP-like domain-containing protein</fullName>
    </recommendedName>
</protein>
<dbReference type="PROSITE" id="PS51257">
    <property type="entry name" value="PROKAR_LIPOPROTEIN"/>
    <property type="match status" value="1"/>
</dbReference>
<dbReference type="NCBIfam" id="TIGR04052">
    <property type="entry name" value="MbnP_like_WxW"/>
    <property type="match status" value="1"/>
</dbReference>
<sequence length="286" mass="30428">MVGSMARVTFLSVACLAALSGCGEGDEDVASKTFALSFAAKVGDKPFSCTTTFDGVGTTRSAVKPLDFRMYVYDVRLVRDDGSEEPLSLEQDGSWQRDKVAFLDFEDGTGTCETGSPETRTEIVGAAPAGDYAGVRFNLGLPPEMNHLDAATAPAPLNIPGMWWSWKGGYKFVRLDLISTMNPTYFFHLGGTKCEGTVSEGFSCAADNVADVRLDGVDPGSSTIVFDIASFYAESDLDHQVDGMTDRTSGCMSFEGDPECPPVFKALGMGFGGASPSAPQTAFRVE</sequence>
<reference evidence="3 4" key="1">
    <citation type="submission" date="2015-09" db="EMBL/GenBank/DDBJ databases">
        <title>Sorangium comparison.</title>
        <authorList>
            <person name="Zaburannyi N."/>
            <person name="Bunk B."/>
            <person name="Overmann J."/>
            <person name="Mueller R."/>
        </authorList>
    </citation>
    <scope>NUCLEOTIDE SEQUENCE [LARGE SCALE GENOMIC DNA]</scope>
    <source>
        <strain evidence="3 4">So ce836</strain>
    </source>
</reference>
<evidence type="ECO:0000259" key="2">
    <source>
        <dbReference type="Pfam" id="PF20243"/>
    </source>
</evidence>
<evidence type="ECO:0000313" key="3">
    <source>
        <dbReference type="EMBL" id="AUX31403.1"/>
    </source>
</evidence>